<dbReference type="Proteomes" id="UP001415857">
    <property type="component" value="Unassembled WGS sequence"/>
</dbReference>
<proteinExistence type="predicted"/>
<feature type="compositionally biased region" description="Basic residues" evidence="1">
    <location>
        <begin position="92"/>
        <end position="105"/>
    </location>
</feature>
<feature type="region of interest" description="Disordered" evidence="1">
    <location>
        <begin position="89"/>
        <end position="113"/>
    </location>
</feature>
<accession>A0AAP0NBN5</accession>
<dbReference type="EMBL" id="JBBPBK010000014">
    <property type="protein sequence ID" value="KAK9270070.1"/>
    <property type="molecule type" value="Genomic_DNA"/>
</dbReference>
<reference evidence="2 3" key="1">
    <citation type="journal article" date="2024" name="Plant J.">
        <title>Genome sequences and population genomics reveal climatic adaptation and genomic divergence between two closely related sweetgum species.</title>
        <authorList>
            <person name="Xu W.Q."/>
            <person name="Ren C.Q."/>
            <person name="Zhang X.Y."/>
            <person name="Comes H.P."/>
            <person name="Liu X.H."/>
            <person name="Li Y.G."/>
            <person name="Kettle C.J."/>
            <person name="Jalonen R."/>
            <person name="Gaisberger H."/>
            <person name="Ma Y.Z."/>
            <person name="Qiu Y.X."/>
        </authorList>
    </citation>
    <scope>NUCLEOTIDE SEQUENCE [LARGE SCALE GENOMIC DNA]</scope>
    <source>
        <strain evidence="2">Hangzhou</strain>
    </source>
</reference>
<evidence type="ECO:0000313" key="3">
    <source>
        <dbReference type="Proteomes" id="UP001415857"/>
    </source>
</evidence>
<keyword evidence="3" id="KW-1185">Reference proteome</keyword>
<dbReference type="AlphaFoldDB" id="A0AAP0NBN5"/>
<name>A0AAP0NBN5_LIQFO</name>
<organism evidence="2 3">
    <name type="scientific">Liquidambar formosana</name>
    <name type="common">Formosan gum</name>
    <dbReference type="NCBI Taxonomy" id="63359"/>
    <lineage>
        <taxon>Eukaryota</taxon>
        <taxon>Viridiplantae</taxon>
        <taxon>Streptophyta</taxon>
        <taxon>Embryophyta</taxon>
        <taxon>Tracheophyta</taxon>
        <taxon>Spermatophyta</taxon>
        <taxon>Magnoliopsida</taxon>
        <taxon>eudicotyledons</taxon>
        <taxon>Gunneridae</taxon>
        <taxon>Pentapetalae</taxon>
        <taxon>Saxifragales</taxon>
        <taxon>Altingiaceae</taxon>
        <taxon>Liquidambar</taxon>
    </lineage>
</organism>
<evidence type="ECO:0000313" key="2">
    <source>
        <dbReference type="EMBL" id="KAK9270070.1"/>
    </source>
</evidence>
<sequence>MVISVTYTLTFKKLKTTKRFTKNYIALWAADDMFKVKTISDKFIVNLSTHTCSCRKWDFTETNKRSYEHIIYPVASEKYWDDSGYGPVAPPPHRRHLGRPKKLRRRDPEEVRRKGSIIRQLRMDTYATGGTQQNRISYGLLKMKTKKHRILPNSKSNMMSKTKRLMFMNEERRLGKSFYVKMCMLSSSTTKNSRITQWFMASIISYNSLPRMGSRSNISFYEIFIIWCVLNGHKLDLAHIILNILNNCAIKKESKGSHPYGMALTTIFNFTNVLLDNDIDFYKPKEKDSYSIATLHMMGFVKNENDKWIRPRPVYALLDHAAKKVNEEDPRYVPRPYYLEG</sequence>
<evidence type="ECO:0000256" key="1">
    <source>
        <dbReference type="SAM" id="MobiDB-lite"/>
    </source>
</evidence>
<comment type="caution">
    <text evidence="2">The sequence shown here is derived from an EMBL/GenBank/DDBJ whole genome shotgun (WGS) entry which is preliminary data.</text>
</comment>
<gene>
    <name evidence="2" type="ORF">L1049_025643</name>
</gene>
<protein>
    <submittedName>
        <fullName evidence="2">Uncharacterized protein</fullName>
    </submittedName>
</protein>